<dbReference type="InterPro" id="IPR002347">
    <property type="entry name" value="SDR_fam"/>
</dbReference>
<dbReference type="InterPro" id="IPR036291">
    <property type="entry name" value="NAD(P)-bd_dom_sf"/>
</dbReference>
<evidence type="ECO:0000313" key="4">
    <source>
        <dbReference type="Proteomes" id="UP000626026"/>
    </source>
</evidence>
<keyword evidence="4" id="KW-1185">Reference proteome</keyword>
<dbReference type="InterPro" id="IPR050259">
    <property type="entry name" value="SDR"/>
</dbReference>
<proteinExistence type="inferred from homology"/>
<dbReference type="PRINTS" id="PR00081">
    <property type="entry name" value="GDHRDH"/>
</dbReference>
<evidence type="ECO:0000256" key="1">
    <source>
        <dbReference type="ARBA" id="ARBA00006484"/>
    </source>
</evidence>
<dbReference type="RefSeq" id="WP_187783561.1">
    <property type="nucleotide sequence ID" value="NZ_JACTVA010000007.1"/>
</dbReference>
<accession>A0ABR7RJQ9</accession>
<sequence>MAQQRRVALITGSGRNIGRAVALGLAEDGFDVVINGASDRAACEAVARQAQALGASALVVMGDVGNREDATRLAREAMGMSGRVDALVNNAAIRPHGPFLDIAEETWRRVLAVDMEAAIWLTQACLPGMLAQGWGRIVNVTGMNAIQGHAGHAAVSVAKHAVWGLTKSLAKEFAAQGITVNAVSPGPTAQDEDGTADTEATRRRQATIARIPTGRLGTPMEIAAVVRTMVSDAGAFINGQMVQVNGGTQT</sequence>
<dbReference type="EMBL" id="JACTVA010000007">
    <property type="protein sequence ID" value="MBC9206382.1"/>
    <property type="molecule type" value="Genomic_DNA"/>
</dbReference>
<dbReference type="Gene3D" id="3.40.50.720">
    <property type="entry name" value="NAD(P)-binding Rossmann-like Domain"/>
    <property type="match status" value="1"/>
</dbReference>
<dbReference type="Proteomes" id="UP000626026">
    <property type="component" value="Unassembled WGS sequence"/>
</dbReference>
<dbReference type="PANTHER" id="PTHR42879">
    <property type="entry name" value="3-OXOACYL-(ACYL-CARRIER-PROTEIN) REDUCTASE"/>
    <property type="match status" value="1"/>
</dbReference>
<evidence type="ECO:0000313" key="3">
    <source>
        <dbReference type="EMBL" id="MBC9206382.1"/>
    </source>
</evidence>
<dbReference type="PANTHER" id="PTHR42879:SF2">
    <property type="entry name" value="3-OXOACYL-[ACYL-CARRIER-PROTEIN] REDUCTASE FABG"/>
    <property type="match status" value="1"/>
</dbReference>
<organism evidence="3 4">
    <name type="scientific">Teichococcus aerophilus</name>
    <dbReference type="NCBI Taxonomy" id="1224513"/>
    <lineage>
        <taxon>Bacteria</taxon>
        <taxon>Pseudomonadati</taxon>
        <taxon>Pseudomonadota</taxon>
        <taxon>Alphaproteobacteria</taxon>
        <taxon>Acetobacterales</taxon>
        <taxon>Roseomonadaceae</taxon>
        <taxon>Roseomonas</taxon>
    </lineage>
</organism>
<dbReference type="SUPFAM" id="SSF51735">
    <property type="entry name" value="NAD(P)-binding Rossmann-fold domains"/>
    <property type="match status" value="1"/>
</dbReference>
<name>A0ABR7RJQ9_9PROT</name>
<evidence type="ECO:0000256" key="2">
    <source>
        <dbReference type="SAM" id="MobiDB-lite"/>
    </source>
</evidence>
<protein>
    <submittedName>
        <fullName evidence="3">SDR family oxidoreductase</fullName>
    </submittedName>
</protein>
<comment type="similarity">
    <text evidence="1">Belongs to the short-chain dehydrogenases/reductases (SDR) family.</text>
</comment>
<comment type="caution">
    <text evidence="3">The sequence shown here is derived from an EMBL/GenBank/DDBJ whole genome shotgun (WGS) entry which is preliminary data.</text>
</comment>
<reference evidence="3 4" key="1">
    <citation type="journal article" date="2013" name="Int. J. Syst. Evol. Microbiol.">
        <title>Roseomonas aerophila sp. nov., isolated from air.</title>
        <authorList>
            <person name="Kim S.J."/>
            <person name="Weon H.Y."/>
            <person name="Ahn J.H."/>
            <person name="Hong S.B."/>
            <person name="Seok S.J."/>
            <person name="Whang K.S."/>
            <person name="Kwon S.W."/>
        </authorList>
    </citation>
    <scope>NUCLEOTIDE SEQUENCE [LARGE SCALE GENOMIC DNA]</scope>
    <source>
        <strain evidence="3 4">NBRC 108923</strain>
    </source>
</reference>
<feature type="region of interest" description="Disordered" evidence="2">
    <location>
        <begin position="183"/>
        <end position="202"/>
    </location>
</feature>
<gene>
    <name evidence="3" type="ORF">IBL26_06005</name>
</gene>
<dbReference type="Pfam" id="PF13561">
    <property type="entry name" value="adh_short_C2"/>
    <property type="match status" value="1"/>
</dbReference>
<dbReference type="PRINTS" id="PR00080">
    <property type="entry name" value="SDRFAMILY"/>
</dbReference>